<dbReference type="AlphaFoldDB" id="W9RCQ6"/>
<sequence>MEKTQRTPHHQPTESSHPLSFRFQPSFLLAATRFPPVTATMTQTIMDGEELHSEEQRTPVSLPRHHLVNHKNCWCNVSFPELIGLSLDLTGFLPRHRGHHKSSEMLDARYPSWALDVQRAP</sequence>
<accession>W9RCQ6</accession>
<dbReference type="EMBL" id="KE344020">
    <property type="protein sequence ID" value="EXB51007.1"/>
    <property type="molecule type" value="Genomic_DNA"/>
</dbReference>
<gene>
    <name evidence="1" type="ORF">L484_023709</name>
</gene>
<protein>
    <submittedName>
        <fullName evidence="1">Uncharacterized protein</fullName>
    </submittedName>
</protein>
<organism evidence="1 2">
    <name type="scientific">Morus notabilis</name>
    <dbReference type="NCBI Taxonomy" id="981085"/>
    <lineage>
        <taxon>Eukaryota</taxon>
        <taxon>Viridiplantae</taxon>
        <taxon>Streptophyta</taxon>
        <taxon>Embryophyta</taxon>
        <taxon>Tracheophyta</taxon>
        <taxon>Spermatophyta</taxon>
        <taxon>Magnoliopsida</taxon>
        <taxon>eudicotyledons</taxon>
        <taxon>Gunneridae</taxon>
        <taxon>Pentapetalae</taxon>
        <taxon>rosids</taxon>
        <taxon>fabids</taxon>
        <taxon>Rosales</taxon>
        <taxon>Moraceae</taxon>
        <taxon>Moreae</taxon>
        <taxon>Morus</taxon>
    </lineage>
</organism>
<evidence type="ECO:0000313" key="2">
    <source>
        <dbReference type="Proteomes" id="UP000030645"/>
    </source>
</evidence>
<name>W9RCQ6_9ROSA</name>
<keyword evidence="2" id="KW-1185">Reference proteome</keyword>
<proteinExistence type="predicted"/>
<reference evidence="2" key="1">
    <citation type="submission" date="2013-01" db="EMBL/GenBank/DDBJ databases">
        <title>Draft Genome Sequence of a Mulberry Tree, Morus notabilis C.K. Schneid.</title>
        <authorList>
            <person name="He N."/>
            <person name="Zhao S."/>
        </authorList>
    </citation>
    <scope>NUCLEOTIDE SEQUENCE</scope>
</reference>
<evidence type="ECO:0000313" key="1">
    <source>
        <dbReference type="EMBL" id="EXB51007.1"/>
    </source>
</evidence>
<dbReference type="Proteomes" id="UP000030645">
    <property type="component" value="Unassembled WGS sequence"/>
</dbReference>